<reference evidence="3 4" key="1">
    <citation type="submission" date="2016-12" db="EMBL/GenBank/DDBJ databases">
        <title>Trade-off between light-utilization and light-protection in marine flavobacteria.</title>
        <authorList>
            <person name="Kumagai Y."/>
            <person name="Yoshizawa S."/>
            <person name="Kogure K."/>
            <person name="Iwasaki W."/>
        </authorList>
    </citation>
    <scope>NUCLEOTIDE SEQUENCE [LARGE SCALE GENOMIC DNA]</scope>
    <source>
        <strain evidence="3 4">KCTC 12100</strain>
    </source>
</reference>
<dbReference type="InterPro" id="IPR013545">
    <property type="entry name" value="T2SS_protein-GspG_C"/>
</dbReference>
<dbReference type="AlphaFoldDB" id="A0A2P6C6Q9"/>
<dbReference type="EMBL" id="MSCK01000002">
    <property type="protein sequence ID" value="PQJ68582.1"/>
    <property type="molecule type" value="Genomic_DNA"/>
</dbReference>
<dbReference type="InterPro" id="IPR045584">
    <property type="entry name" value="Pilin-like"/>
</dbReference>
<dbReference type="Pfam" id="PF08334">
    <property type="entry name" value="T2SSG"/>
    <property type="match status" value="1"/>
</dbReference>
<evidence type="ECO:0000313" key="4">
    <source>
        <dbReference type="Proteomes" id="UP000247345"/>
    </source>
</evidence>
<dbReference type="Proteomes" id="UP000247345">
    <property type="component" value="Unassembled WGS sequence"/>
</dbReference>
<keyword evidence="1" id="KW-0472">Membrane</keyword>
<evidence type="ECO:0000313" key="3">
    <source>
        <dbReference type="EMBL" id="PQJ68582.1"/>
    </source>
</evidence>
<evidence type="ECO:0000259" key="2">
    <source>
        <dbReference type="Pfam" id="PF08334"/>
    </source>
</evidence>
<proteinExistence type="predicted"/>
<keyword evidence="4" id="KW-1185">Reference proteome</keyword>
<keyword evidence="1" id="KW-1133">Transmembrane helix</keyword>
<keyword evidence="1" id="KW-0812">Transmembrane</keyword>
<protein>
    <recommendedName>
        <fullName evidence="2">Type II secretion system protein GspG C-terminal domain-containing protein</fullName>
    </recommendedName>
</protein>
<sequence length="153" mass="17937">MTDLISFFLDIYLDIKYWIKYKKQRKFEKENNLPKSIVLYPYIKQFAIVFSVLFAVYFLVVIFILKDNNQKKTTKRMTEISKLLASEKKQFGKFPSELKDIIRNNPLRSNIIIDNWKAAFVYIPSKDGQNYQLISLGGDGKLGTKDDIVYSSN</sequence>
<name>A0A2P6C6Q9_9FLAO</name>
<dbReference type="Gene3D" id="3.30.700.10">
    <property type="entry name" value="Glycoprotein, Type 4 Pilin"/>
    <property type="match status" value="1"/>
</dbReference>
<dbReference type="SUPFAM" id="SSF54523">
    <property type="entry name" value="Pili subunits"/>
    <property type="match status" value="1"/>
</dbReference>
<accession>A0A2P6C6Q9</accession>
<dbReference type="OrthoDB" id="1447786at2"/>
<gene>
    <name evidence="3" type="ORF">BTO14_10965</name>
</gene>
<comment type="caution">
    <text evidence="3">The sequence shown here is derived from an EMBL/GenBank/DDBJ whole genome shotgun (WGS) entry which is preliminary data.</text>
</comment>
<dbReference type="RefSeq" id="WP_105049520.1">
    <property type="nucleotide sequence ID" value="NZ_CP150661.1"/>
</dbReference>
<organism evidence="3 4">
    <name type="scientific">Polaribacter butkevichii</name>
    <dbReference type="NCBI Taxonomy" id="218490"/>
    <lineage>
        <taxon>Bacteria</taxon>
        <taxon>Pseudomonadati</taxon>
        <taxon>Bacteroidota</taxon>
        <taxon>Flavobacteriia</taxon>
        <taxon>Flavobacteriales</taxon>
        <taxon>Flavobacteriaceae</taxon>
    </lineage>
</organism>
<feature type="transmembrane region" description="Helical" evidence="1">
    <location>
        <begin position="42"/>
        <end position="65"/>
    </location>
</feature>
<feature type="domain" description="Type II secretion system protein GspG C-terminal" evidence="2">
    <location>
        <begin position="70"/>
        <end position="147"/>
    </location>
</feature>
<evidence type="ECO:0000256" key="1">
    <source>
        <dbReference type="SAM" id="Phobius"/>
    </source>
</evidence>